<dbReference type="RefSeq" id="WP_015710643.1">
    <property type="nucleotide sequence ID" value="NC_015577.1"/>
</dbReference>
<dbReference type="HOGENOM" id="CLU_374656_0_0_12"/>
<dbReference type="Gene3D" id="1.25.40.10">
    <property type="entry name" value="Tetratricopeptide repeat domain"/>
    <property type="match status" value="2"/>
</dbReference>
<proteinExistence type="predicted"/>
<keyword evidence="5" id="KW-1185">Reference proteome</keyword>
<dbReference type="PANTHER" id="PTHR44858">
    <property type="entry name" value="TETRATRICOPEPTIDE REPEAT PROTEIN 6"/>
    <property type="match status" value="1"/>
</dbReference>
<feature type="repeat" description="TPR" evidence="3">
    <location>
        <begin position="610"/>
        <end position="643"/>
    </location>
</feature>
<dbReference type="Pfam" id="PF13414">
    <property type="entry name" value="TPR_11"/>
    <property type="match status" value="2"/>
</dbReference>
<dbReference type="EMBL" id="CP001841">
    <property type="protein sequence ID" value="AEF81373.1"/>
    <property type="molecule type" value="Genomic_DNA"/>
</dbReference>
<dbReference type="InParanoid" id="F5YFE4"/>
<name>F5YFE4_LEAAZ</name>
<dbReference type="SMART" id="SM00028">
    <property type="entry name" value="TPR"/>
    <property type="match status" value="5"/>
</dbReference>
<dbReference type="InterPro" id="IPR050498">
    <property type="entry name" value="Ycf3"/>
</dbReference>
<gene>
    <name evidence="4" type="ordered locus">TREAZ_1357</name>
</gene>
<evidence type="ECO:0000313" key="4">
    <source>
        <dbReference type="EMBL" id="AEF81373.1"/>
    </source>
</evidence>
<evidence type="ECO:0000256" key="2">
    <source>
        <dbReference type="ARBA" id="ARBA00022803"/>
    </source>
</evidence>
<dbReference type="eggNOG" id="COG4249">
    <property type="taxonomic scope" value="Bacteria"/>
</dbReference>
<accession>F5YFE4</accession>
<dbReference type="PROSITE" id="PS51257">
    <property type="entry name" value="PROKAR_LIPOPROTEIN"/>
    <property type="match status" value="1"/>
</dbReference>
<dbReference type="PROSITE" id="PS50005">
    <property type="entry name" value="TPR"/>
    <property type="match status" value="3"/>
</dbReference>
<evidence type="ECO:0000313" key="5">
    <source>
        <dbReference type="Proteomes" id="UP000009222"/>
    </source>
</evidence>
<keyword evidence="2 3" id="KW-0802">TPR repeat</keyword>
<dbReference type="KEGG" id="taz:TREAZ_1357"/>
<dbReference type="OrthoDB" id="9769609at2"/>
<dbReference type="Pfam" id="PF13431">
    <property type="entry name" value="TPR_17"/>
    <property type="match status" value="1"/>
</dbReference>
<keyword evidence="1" id="KW-0677">Repeat</keyword>
<evidence type="ECO:0000256" key="3">
    <source>
        <dbReference type="PROSITE-ProRule" id="PRU00339"/>
    </source>
</evidence>
<dbReference type="SUPFAM" id="SSF48452">
    <property type="entry name" value="TPR-like"/>
    <property type="match status" value="1"/>
</dbReference>
<sequence length="741" mass="81825">MRKFLIILCIPVFFFSCRKEKEIPFSFVPLGTVSSEHAAALAEAYARDTAEIPDAAFSTNTDNSVSIAAKDGTELLRVYSIADQWIIITPEGYYDDSIDGASLLSVVKGETRYTLDQLFESLYRPDLVLSAMKEGVLHGVLNVEKPKSGLAELLKDDKKPPILSDMSITANIDSITVNVAVTDNGGGTGILSVFGRNPGEQDELLALYAIENAEQPKYSKVIPLNREFSLIGVSAFNHDRTIESEQAWMEIGGILPSRTAEPAVEPGIPGFYALFAGNANSSVSLENLFAEQEQGSLYSKVNIRKLENSGLTEGGFSQFINSVASDGKKGDVLIVNLPAQFDSGGDFIFNDLNKWDLLEKLPKISTRNFLILLHAAEKPGIEEETAFARLRKWLAGKGMALVPEADVFPESVSKIPAAMETPRPLQQFFTAHDFLALAQGYGDTMISLPSEDFNLFDPYPGYGVLRMQTMASGTIAIEGFDMPPLALTFGETLSRRLPGGTYTVTMTFRNGHKETKSATLKGKGSEWLIFTYVPDLLAGDLRGMLPGFGVYIDELNPANYNKYEPVVLKQMELPIWNQAFLAGEELYKKGSYDGAIAEYNKAISFKNDYTGAYVSRGNSYRRKGDAERAIADYTRALKLKSDYAEIYNYRGYLYCQKGDHSAAIADFTQAIKFRSNYADAFFNRAYAYGKLKDWDKTITDYSQVIKLEPKNAIAYNQRAGAYLNKGDSEKAEADFAVAEKL</sequence>
<dbReference type="AlphaFoldDB" id="F5YFE4"/>
<dbReference type="PANTHER" id="PTHR44858:SF1">
    <property type="entry name" value="UDP-N-ACETYLGLUCOSAMINE--PEPTIDE N-ACETYLGLUCOSAMINYLTRANSFERASE SPINDLY-RELATED"/>
    <property type="match status" value="1"/>
</dbReference>
<dbReference type="STRING" id="545695.TREAZ_1357"/>
<evidence type="ECO:0000256" key="1">
    <source>
        <dbReference type="ARBA" id="ARBA00022737"/>
    </source>
</evidence>
<dbReference type="GO" id="GO:0046813">
    <property type="term" value="P:receptor-mediated virion attachment to host cell"/>
    <property type="evidence" value="ECO:0007669"/>
    <property type="project" value="TreeGrafter"/>
</dbReference>
<dbReference type="InterPro" id="IPR011990">
    <property type="entry name" value="TPR-like_helical_dom_sf"/>
</dbReference>
<dbReference type="InterPro" id="IPR019734">
    <property type="entry name" value="TPR_rpt"/>
</dbReference>
<reference evidence="4 5" key="2">
    <citation type="journal article" date="2011" name="ISME J.">
        <title>RNA-seq reveals cooperative metabolic interactions between two termite-gut spirochete species in co-culture.</title>
        <authorList>
            <person name="Rosenthal A.Z."/>
            <person name="Matson E.G."/>
            <person name="Eldar A."/>
            <person name="Leadbetter J.R."/>
        </authorList>
    </citation>
    <scope>NUCLEOTIDE SEQUENCE [LARGE SCALE GENOMIC DNA]</scope>
    <source>
        <strain evidence="5">ATCC BAA-888 / DSM 13862 / ZAS-9</strain>
    </source>
</reference>
<reference evidence="5" key="1">
    <citation type="submission" date="2009-12" db="EMBL/GenBank/DDBJ databases">
        <title>Complete sequence of Treponema azotonutricium strain ZAS-9.</title>
        <authorList>
            <person name="Tetu S.G."/>
            <person name="Matson E."/>
            <person name="Ren Q."/>
            <person name="Seshadri R."/>
            <person name="Elbourne L."/>
            <person name="Hassan K.A."/>
            <person name="Durkin A."/>
            <person name="Radune D."/>
            <person name="Mohamoud Y."/>
            <person name="Shay R."/>
            <person name="Jin S."/>
            <person name="Zhang X."/>
            <person name="Lucey K."/>
            <person name="Ballor N.R."/>
            <person name="Ottesen E."/>
            <person name="Rosenthal R."/>
            <person name="Allen A."/>
            <person name="Leadbetter J.R."/>
            <person name="Paulsen I.T."/>
        </authorList>
    </citation>
    <scope>NUCLEOTIDE SEQUENCE [LARGE SCALE GENOMIC DNA]</scope>
    <source>
        <strain evidence="5">ATCC BAA-888 / DSM 13862 / ZAS-9</strain>
    </source>
</reference>
<protein>
    <submittedName>
        <fullName evidence="4">Tetratricopeptide repeat domain protein</fullName>
    </submittedName>
</protein>
<organism evidence="4 5">
    <name type="scientific">Leadbettera azotonutricia (strain ATCC BAA-888 / DSM 13862 / ZAS-9)</name>
    <name type="common">Treponema azotonutricium</name>
    <dbReference type="NCBI Taxonomy" id="545695"/>
    <lineage>
        <taxon>Bacteria</taxon>
        <taxon>Pseudomonadati</taxon>
        <taxon>Spirochaetota</taxon>
        <taxon>Spirochaetia</taxon>
        <taxon>Spirochaetales</taxon>
        <taxon>Breznakiellaceae</taxon>
        <taxon>Leadbettera</taxon>
    </lineage>
</organism>
<dbReference type="eggNOG" id="COG0457">
    <property type="taxonomic scope" value="Bacteria"/>
</dbReference>
<dbReference type="Proteomes" id="UP000009222">
    <property type="component" value="Chromosome"/>
</dbReference>
<feature type="repeat" description="TPR" evidence="3">
    <location>
        <begin position="678"/>
        <end position="711"/>
    </location>
</feature>
<dbReference type="GO" id="GO:0009279">
    <property type="term" value="C:cell outer membrane"/>
    <property type="evidence" value="ECO:0007669"/>
    <property type="project" value="TreeGrafter"/>
</dbReference>
<feature type="repeat" description="TPR" evidence="3">
    <location>
        <begin position="644"/>
        <end position="677"/>
    </location>
</feature>